<keyword evidence="2" id="KW-0472">Membrane</keyword>
<sequence length="358" mass="36822">MTATFAPPLVANILYAPDAGRPDATAFLGALNAALGRFRMVLHSDGQDEDGNLVFGDARVGVTLHRAATPCPADTLAGALAAPIMALKPAGIRAGVAAHAGHVSVTVAARQGASPLPWHLQLVVLHRAILVLFDISDAGLAHLPLSDMLFDRDEIAGTRDMTVPLALCLHPVPIAARDVPVIAGVLPPLGLVMLGAERFCGKPVVLAPSPLPLQEGLALVTQLVRDHAGGLRLLEDGAHFDDAGPGGVFIRHSAPDDGAPAGRILIGPGDWPDPEAARGRPMSMHDLTPDTGGARAPRDTPPGLLARAGKAAMTPGGLTLIAAVLAYLAIGQLAATWFEGQSEMIRSSLGAPTSRTGE</sequence>
<keyword evidence="2" id="KW-0812">Transmembrane</keyword>
<reference evidence="3 4" key="1">
    <citation type="submission" date="2016-11" db="EMBL/GenBank/DDBJ databases">
        <authorList>
            <person name="Varghese N."/>
            <person name="Submissions S."/>
        </authorList>
    </citation>
    <scope>NUCLEOTIDE SEQUENCE [LARGE SCALE GENOMIC DNA]</scope>
    <source>
        <strain evidence="3 4">DSM 29620</strain>
    </source>
</reference>
<feature type="transmembrane region" description="Helical" evidence="2">
    <location>
        <begin position="317"/>
        <end position="338"/>
    </location>
</feature>
<dbReference type="OrthoDB" id="9955251at2"/>
<accession>A0A1H0AQW7</accession>
<evidence type="ECO:0000313" key="4">
    <source>
        <dbReference type="Proteomes" id="UP000324252"/>
    </source>
</evidence>
<evidence type="ECO:0000256" key="2">
    <source>
        <dbReference type="SAM" id="Phobius"/>
    </source>
</evidence>
<organism evidence="3 4">
    <name type="scientific">Lutimaribacter pacificus</name>
    <dbReference type="NCBI Taxonomy" id="391948"/>
    <lineage>
        <taxon>Bacteria</taxon>
        <taxon>Pseudomonadati</taxon>
        <taxon>Pseudomonadota</taxon>
        <taxon>Alphaproteobacteria</taxon>
        <taxon>Rhodobacterales</taxon>
        <taxon>Roseobacteraceae</taxon>
        <taxon>Lutimaribacter</taxon>
    </lineage>
</organism>
<dbReference type="AlphaFoldDB" id="A0A1H0AQW7"/>
<gene>
    <name evidence="3" type="ORF">SAMN05444142_101967</name>
</gene>
<keyword evidence="2" id="KW-1133">Transmembrane helix</keyword>
<feature type="region of interest" description="Disordered" evidence="1">
    <location>
        <begin position="267"/>
        <end position="303"/>
    </location>
</feature>
<evidence type="ECO:0000313" key="3">
    <source>
        <dbReference type="EMBL" id="SHJ66504.1"/>
    </source>
</evidence>
<keyword evidence="4" id="KW-1185">Reference proteome</keyword>
<protein>
    <submittedName>
        <fullName evidence="3">Uncharacterized protein</fullName>
    </submittedName>
</protein>
<name>A0A1H0AQW7_9RHOB</name>
<evidence type="ECO:0000256" key="1">
    <source>
        <dbReference type="SAM" id="MobiDB-lite"/>
    </source>
</evidence>
<dbReference type="Proteomes" id="UP000324252">
    <property type="component" value="Unassembled WGS sequence"/>
</dbReference>
<proteinExistence type="predicted"/>
<dbReference type="RefSeq" id="WP_149786181.1">
    <property type="nucleotide sequence ID" value="NZ_FNIO01000001.1"/>
</dbReference>
<dbReference type="EMBL" id="FQZZ01000001">
    <property type="protein sequence ID" value="SHJ66504.1"/>
    <property type="molecule type" value="Genomic_DNA"/>
</dbReference>